<comment type="subcellular location">
    <subcellularLocation>
        <location evidence="1">Membrane</location>
        <topology evidence="1">Multi-pass membrane protein</topology>
    </subcellularLocation>
</comment>
<dbReference type="InterPro" id="IPR011701">
    <property type="entry name" value="MFS"/>
</dbReference>
<feature type="transmembrane region" description="Helical" evidence="6">
    <location>
        <begin position="268"/>
        <end position="289"/>
    </location>
</feature>
<dbReference type="Gene3D" id="1.20.1250.20">
    <property type="entry name" value="MFS general substrate transporter like domains"/>
    <property type="match status" value="2"/>
</dbReference>
<evidence type="ECO:0000256" key="1">
    <source>
        <dbReference type="ARBA" id="ARBA00004141"/>
    </source>
</evidence>
<evidence type="ECO:0000256" key="5">
    <source>
        <dbReference type="ARBA" id="ARBA00023136"/>
    </source>
</evidence>
<sequence length="461" mass="50003">MALTSTTASSGLITGLASLPKPRLAFWQVLNMNLGFFGIQYSFGLQQTNMSPIYSYLGANPDMLPFLWLAGPMTGLLVQPVVGALSDKTLSRWGRRTPYFLVGAVLCSICLLAMPFSRALWMAAGLLWILDAANNITMEPYRAFVSDKLPAPQHSIGFLTQSFFTGLGITLANFTPSVLVYLGLVSGTDRSANNIPHTTYAAFLIGAGVSIGAILYSVFTTKEHPLSEQEVAAIRAQPQGLGHTLREIGSAIQQMPLTMRRMAPMMLCTWYAMFCYWQYITLSLASTVYHTQDQQSGGFSAAQLLTGRINGTYNVVTFCAAFGLAWLARRWGTRAVHMLSLSLAGLGLLALPLLDEPSLLLAPMIGLGIGWASMMGTTYVMLAGAIPKERTGVYMGIFNMFIVLPMLLQTVTFSWIYSHLLGAHPENVIHLAGALLLAGAVCVLFIPRTSSELQTVELTTS</sequence>
<keyword evidence="2" id="KW-0813">Transport</keyword>
<feature type="transmembrane region" description="Helical" evidence="6">
    <location>
        <begin position="63"/>
        <end position="85"/>
    </location>
</feature>
<dbReference type="PANTHER" id="PTHR19432">
    <property type="entry name" value="SUGAR TRANSPORTER"/>
    <property type="match status" value="1"/>
</dbReference>
<name>A0A4Z0MJS2_9BACT</name>
<reference evidence="7 8" key="1">
    <citation type="submission" date="2019-04" db="EMBL/GenBank/DDBJ databases">
        <authorList>
            <person name="Feng G."/>
            <person name="Zhang J."/>
            <person name="Zhu H."/>
        </authorList>
    </citation>
    <scope>NUCLEOTIDE SEQUENCE [LARGE SCALE GENOMIC DNA]</scope>
    <source>
        <strain evidence="7 8">JCM 19491</strain>
    </source>
</reference>
<dbReference type="EMBL" id="SRKZ01000004">
    <property type="protein sequence ID" value="TGD79538.1"/>
    <property type="molecule type" value="Genomic_DNA"/>
</dbReference>
<dbReference type="InterPro" id="IPR036259">
    <property type="entry name" value="MFS_trans_sf"/>
</dbReference>
<feature type="transmembrane region" description="Helical" evidence="6">
    <location>
        <begin position="394"/>
        <end position="416"/>
    </location>
</feature>
<feature type="transmembrane region" description="Helical" evidence="6">
    <location>
        <begin position="158"/>
        <end position="180"/>
    </location>
</feature>
<evidence type="ECO:0000256" key="4">
    <source>
        <dbReference type="ARBA" id="ARBA00022989"/>
    </source>
</evidence>
<organism evidence="7 8">
    <name type="scientific">Hymenobacter wooponensis</name>
    <dbReference type="NCBI Taxonomy" id="1525360"/>
    <lineage>
        <taxon>Bacteria</taxon>
        <taxon>Pseudomonadati</taxon>
        <taxon>Bacteroidota</taxon>
        <taxon>Cytophagia</taxon>
        <taxon>Cytophagales</taxon>
        <taxon>Hymenobacteraceae</taxon>
        <taxon>Hymenobacter</taxon>
    </lineage>
</organism>
<keyword evidence="8" id="KW-1185">Reference proteome</keyword>
<feature type="transmembrane region" description="Helical" evidence="6">
    <location>
        <begin position="97"/>
        <end position="114"/>
    </location>
</feature>
<dbReference type="AlphaFoldDB" id="A0A4Z0MJS2"/>
<dbReference type="RefSeq" id="WP_135531285.1">
    <property type="nucleotide sequence ID" value="NZ_SRKZ01000004.1"/>
</dbReference>
<proteinExistence type="predicted"/>
<feature type="transmembrane region" description="Helical" evidence="6">
    <location>
        <begin position="309"/>
        <end position="328"/>
    </location>
</feature>
<evidence type="ECO:0000256" key="2">
    <source>
        <dbReference type="ARBA" id="ARBA00022448"/>
    </source>
</evidence>
<dbReference type="GO" id="GO:0022857">
    <property type="term" value="F:transmembrane transporter activity"/>
    <property type="evidence" value="ECO:0007669"/>
    <property type="project" value="InterPro"/>
</dbReference>
<dbReference type="GO" id="GO:0016020">
    <property type="term" value="C:membrane"/>
    <property type="evidence" value="ECO:0007669"/>
    <property type="project" value="UniProtKB-SubCell"/>
</dbReference>
<protein>
    <submittedName>
        <fullName evidence="7">MFS transporter</fullName>
    </submittedName>
</protein>
<dbReference type="SUPFAM" id="SSF103473">
    <property type="entry name" value="MFS general substrate transporter"/>
    <property type="match status" value="1"/>
</dbReference>
<evidence type="ECO:0000256" key="3">
    <source>
        <dbReference type="ARBA" id="ARBA00022692"/>
    </source>
</evidence>
<keyword evidence="5 6" id="KW-0472">Membrane</keyword>
<evidence type="ECO:0000313" key="8">
    <source>
        <dbReference type="Proteomes" id="UP000298284"/>
    </source>
</evidence>
<dbReference type="OrthoDB" id="7584869at2"/>
<keyword evidence="4 6" id="KW-1133">Transmembrane helix</keyword>
<feature type="transmembrane region" description="Helical" evidence="6">
    <location>
        <begin position="24"/>
        <end position="43"/>
    </location>
</feature>
<feature type="transmembrane region" description="Helical" evidence="6">
    <location>
        <begin position="360"/>
        <end position="382"/>
    </location>
</feature>
<feature type="transmembrane region" description="Helical" evidence="6">
    <location>
        <begin position="335"/>
        <end position="354"/>
    </location>
</feature>
<accession>A0A4Z0MJS2</accession>
<comment type="caution">
    <text evidence="7">The sequence shown here is derived from an EMBL/GenBank/DDBJ whole genome shotgun (WGS) entry which is preliminary data.</text>
</comment>
<keyword evidence="3 6" id="KW-0812">Transmembrane</keyword>
<dbReference type="PANTHER" id="PTHR19432:SF35">
    <property type="entry name" value="SOLUTE CARRIER FAMILY 45 MEMBER 3 ISOFORM X1"/>
    <property type="match status" value="1"/>
</dbReference>
<feature type="transmembrane region" description="Helical" evidence="6">
    <location>
        <begin position="428"/>
        <end position="446"/>
    </location>
</feature>
<feature type="transmembrane region" description="Helical" evidence="6">
    <location>
        <begin position="200"/>
        <end position="219"/>
    </location>
</feature>
<gene>
    <name evidence="7" type="ORF">EU557_15045</name>
</gene>
<dbReference type="Pfam" id="PF07690">
    <property type="entry name" value="MFS_1"/>
    <property type="match status" value="1"/>
</dbReference>
<dbReference type="Proteomes" id="UP000298284">
    <property type="component" value="Unassembled WGS sequence"/>
</dbReference>
<evidence type="ECO:0000313" key="7">
    <source>
        <dbReference type="EMBL" id="TGD79538.1"/>
    </source>
</evidence>
<evidence type="ECO:0000256" key="6">
    <source>
        <dbReference type="SAM" id="Phobius"/>
    </source>
</evidence>